<dbReference type="CDD" id="cd17686">
    <property type="entry name" value="RUN_RUBCN"/>
    <property type="match status" value="1"/>
</dbReference>
<dbReference type="InterPro" id="IPR004012">
    <property type="entry name" value="Run_dom"/>
</dbReference>
<accession>V4AV69</accession>
<organism evidence="2 3">
    <name type="scientific">Lottia gigantea</name>
    <name type="common">Giant owl limpet</name>
    <dbReference type="NCBI Taxonomy" id="225164"/>
    <lineage>
        <taxon>Eukaryota</taxon>
        <taxon>Metazoa</taxon>
        <taxon>Spiralia</taxon>
        <taxon>Lophotrochozoa</taxon>
        <taxon>Mollusca</taxon>
        <taxon>Gastropoda</taxon>
        <taxon>Patellogastropoda</taxon>
        <taxon>Lottioidea</taxon>
        <taxon>Lottiidae</taxon>
        <taxon>Lottia</taxon>
    </lineage>
</organism>
<dbReference type="HOGENOM" id="CLU_1742613_0_0_1"/>
<dbReference type="GeneID" id="20237880"/>
<dbReference type="InterPro" id="IPR037213">
    <property type="entry name" value="Run_dom_sf"/>
</dbReference>
<dbReference type="Proteomes" id="UP000030746">
    <property type="component" value="Unassembled WGS sequence"/>
</dbReference>
<dbReference type="RefSeq" id="XP_009050484.1">
    <property type="nucleotide sequence ID" value="XM_009052236.1"/>
</dbReference>
<dbReference type="CTD" id="20237880"/>
<dbReference type="OMA" id="EDHERQC"/>
<dbReference type="PROSITE" id="PS50826">
    <property type="entry name" value="RUN"/>
    <property type="match status" value="1"/>
</dbReference>
<keyword evidence="3" id="KW-1185">Reference proteome</keyword>
<feature type="domain" description="RUN" evidence="1">
    <location>
        <begin position="38"/>
        <end position="150"/>
    </location>
</feature>
<sequence>MADARTEEIGKSVTCSSLLMGLKSTVEGLLANQSINVWNIYGGLNRVCKHVEDILLHRIKLQEEKADDNQVSYWKFIQELKWLNPTLGPKIELIIRCNESKQDRCLHWLRDSLNDHTLSSQLHTLVCNKQHLYQHYYDPNQPLKMLIVAI</sequence>
<protein>
    <recommendedName>
        <fullName evidence="1">RUN domain-containing protein</fullName>
    </recommendedName>
</protein>
<name>V4AV69_LOTGI</name>
<dbReference type="EMBL" id="KB201205">
    <property type="protein sequence ID" value="ESO98855.1"/>
    <property type="molecule type" value="Genomic_DNA"/>
</dbReference>
<dbReference type="STRING" id="225164.V4AV69"/>
<proteinExistence type="predicted"/>
<dbReference type="Gene3D" id="1.20.58.900">
    <property type="match status" value="1"/>
</dbReference>
<dbReference type="SUPFAM" id="SSF140741">
    <property type="entry name" value="RUN domain-like"/>
    <property type="match status" value="1"/>
</dbReference>
<evidence type="ECO:0000313" key="2">
    <source>
        <dbReference type="EMBL" id="ESO98855.1"/>
    </source>
</evidence>
<dbReference type="Pfam" id="PF02759">
    <property type="entry name" value="RUN"/>
    <property type="match status" value="1"/>
</dbReference>
<dbReference type="AlphaFoldDB" id="V4AV69"/>
<dbReference type="KEGG" id="lgi:LOTGIDRAFT_158804"/>
<dbReference type="OrthoDB" id="10067503at2759"/>
<gene>
    <name evidence="2" type="ORF">LOTGIDRAFT_158804</name>
</gene>
<evidence type="ECO:0000259" key="1">
    <source>
        <dbReference type="PROSITE" id="PS50826"/>
    </source>
</evidence>
<reference evidence="2 3" key="1">
    <citation type="journal article" date="2013" name="Nature">
        <title>Insights into bilaterian evolution from three spiralian genomes.</title>
        <authorList>
            <person name="Simakov O."/>
            <person name="Marletaz F."/>
            <person name="Cho S.J."/>
            <person name="Edsinger-Gonzales E."/>
            <person name="Havlak P."/>
            <person name="Hellsten U."/>
            <person name="Kuo D.H."/>
            <person name="Larsson T."/>
            <person name="Lv J."/>
            <person name="Arendt D."/>
            <person name="Savage R."/>
            <person name="Osoegawa K."/>
            <person name="de Jong P."/>
            <person name="Grimwood J."/>
            <person name="Chapman J.A."/>
            <person name="Shapiro H."/>
            <person name="Aerts A."/>
            <person name="Otillar R.P."/>
            <person name="Terry A.Y."/>
            <person name="Boore J.L."/>
            <person name="Grigoriev I.V."/>
            <person name="Lindberg D.R."/>
            <person name="Seaver E.C."/>
            <person name="Weisblat D.A."/>
            <person name="Putnam N.H."/>
            <person name="Rokhsar D.S."/>
        </authorList>
    </citation>
    <scope>NUCLEOTIDE SEQUENCE [LARGE SCALE GENOMIC DNA]</scope>
</reference>
<evidence type="ECO:0000313" key="3">
    <source>
        <dbReference type="Proteomes" id="UP000030746"/>
    </source>
</evidence>